<keyword evidence="4" id="KW-1003">Cell membrane</keyword>
<dbReference type="Gene3D" id="1.10.287.130">
    <property type="match status" value="1"/>
</dbReference>
<keyword evidence="14" id="KW-1185">Reference proteome</keyword>
<evidence type="ECO:0000313" key="14">
    <source>
        <dbReference type="Proteomes" id="UP000284395"/>
    </source>
</evidence>
<keyword evidence="5" id="KW-0597">Phosphoprotein</keyword>
<dbReference type="GO" id="GO:0000155">
    <property type="term" value="F:phosphorelay sensor kinase activity"/>
    <property type="evidence" value="ECO:0007669"/>
    <property type="project" value="InterPro"/>
</dbReference>
<dbReference type="InterPro" id="IPR003661">
    <property type="entry name" value="HisK_dim/P_dom"/>
</dbReference>
<dbReference type="GO" id="GO:0005886">
    <property type="term" value="C:plasma membrane"/>
    <property type="evidence" value="ECO:0007669"/>
    <property type="project" value="UniProtKB-SubCell"/>
</dbReference>
<dbReference type="CDD" id="cd06225">
    <property type="entry name" value="HAMP"/>
    <property type="match status" value="1"/>
</dbReference>
<gene>
    <name evidence="13" type="ORF">D6851_15065</name>
</gene>
<keyword evidence="7" id="KW-0547">Nucleotide-binding</keyword>
<dbReference type="GO" id="GO:0005524">
    <property type="term" value="F:ATP binding"/>
    <property type="evidence" value="ECO:0007669"/>
    <property type="project" value="UniProtKB-KW"/>
</dbReference>
<name>A0A420EC77_9SPHN</name>
<sequence length="460" mass="51231">MKRIRLWPRGLTGRVMIVLLVAILVEFAGTLLLFGEAERLLLRSGQAHRVAEQLVVADRVLRLTPRHNRPYVAPSLSTRHVRFALQDNAPKDWRATRLSAVAEKEIMSWEPSLQGRVLQLGVTGVDGGKPNRLIGALQMENGGWIYFQSREAINRWNAPFDWLVSLLFLVAAVLLVSALLVRTLGAPLRALSAATDNIGFARRKIMIESSGPQELRRLADAFNAMQDRIEELLESRTQALLAVSHDLRTPLSRLKLRLHGRMHPEDPAAMRADVEEMQAMLDSLLEYLGGGDGTRNDPPTRTNIAALIQTIASNAEEAGHDVRWQGPPRLEAIIQISALGRAITNLVENAVKYGERADIHYFQKREEVVIEIRDRGPGIPEDMLPLVTEPFFRADTARARDTKGLGLGLSVVDRIVALHGGSLELENTQSGLIARMRLPIEGISFTSRLKKEDGNILIRF</sequence>
<reference evidence="13 14" key="1">
    <citation type="submission" date="2018-09" db="EMBL/GenBank/DDBJ databases">
        <title>Altererythrobacter spongiae sp. nov., isolated from a marine sponge.</title>
        <authorList>
            <person name="Zhuang L."/>
            <person name="Luo L."/>
        </authorList>
    </citation>
    <scope>NUCLEOTIDE SEQUENCE [LARGE SCALE GENOMIC DNA]</scope>
    <source>
        <strain evidence="13 14">HN-Y73</strain>
    </source>
</reference>
<keyword evidence="10" id="KW-0812">Transmembrane</keyword>
<dbReference type="InterPro" id="IPR050980">
    <property type="entry name" value="2C_sensor_his_kinase"/>
</dbReference>
<comment type="caution">
    <text evidence="13">The sequence shown here is derived from an EMBL/GenBank/DDBJ whole genome shotgun (WGS) entry which is preliminary data.</text>
</comment>
<evidence type="ECO:0000256" key="5">
    <source>
        <dbReference type="ARBA" id="ARBA00022553"/>
    </source>
</evidence>
<dbReference type="InterPro" id="IPR003660">
    <property type="entry name" value="HAMP_dom"/>
</dbReference>
<feature type="transmembrane region" description="Helical" evidence="10">
    <location>
        <begin position="12"/>
        <end position="34"/>
    </location>
</feature>
<dbReference type="Pfam" id="PF02518">
    <property type="entry name" value="HATPase_c"/>
    <property type="match status" value="1"/>
</dbReference>
<dbReference type="AlphaFoldDB" id="A0A420EC77"/>
<evidence type="ECO:0000256" key="2">
    <source>
        <dbReference type="ARBA" id="ARBA00004651"/>
    </source>
</evidence>
<dbReference type="SMART" id="SM00387">
    <property type="entry name" value="HATPase_c"/>
    <property type="match status" value="1"/>
</dbReference>
<accession>A0A420EC77</accession>
<dbReference type="InterPro" id="IPR036097">
    <property type="entry name" value="HisK_dim/P_sf"/>
</dbReference>
<keyword evidence="10" id="KW-0472">Membrane</keyword>
<dbReference type="RefSeq" id="WP_120325732.1">
    <property type="nucleotide sequence ID" value="NZ_RAPF01000010.1"/>
</dbReference>
<evidence type="ECO:0000256" key="4">
    <source>
        <dbReference type="ARBA" id="ARBA00022475"/>
    </source>
</evidence>
<comment type="catalytic activity">
    <reaction evidence="1">
        <text>ATP + protein L-histidine = ADP + protein N-phospho-L-histidine.</text>
        <dbReference type="EC" id="2.7.13.3"/>
    </reaction>
</comment>
<evidence type="ECO:0000256" key="10">
    <source>
        <dbReference type="SAM" id="Phobius"/>
    </source>
</evidence>
<dbReference type="PANTHER" id="PTHR44936">
    <property type="entry name" value="SENSOR PROTEIN CREC"/>
    <property type="match status" value="1"/>
</dbReference>
<dbReference type="InterPro" id="IPR036890">
    <property type="entry name" value="HATPase_C_sf"/>
</dbReference>
<dbReference type="InterPro" id="IPR004358">
    <property type="entry name" value="Sig_transdc_His_kin-like_C"/>
</dbReference>
<dbReference type="PANTHER" id="PTHR44936:SF10">
    <property type="entry name" value="SENSOR PROTEIN RSTB"/>
    <property type="match status" value="1"/>
</dbReference>
<dbReference type="PRINTS" id="PR00344">
    <property type="entry name" value="BCTRLSENSOR"/>
</dbReference>
<keyword evidence="9" id="KW-0067">ATP-binding</keyword>
<dbReference type="PROSITE" id="PS50109">
    <property type="entry name" value="HIS_KIN"/>
    <property type="match status" value="1"/>
</dbReference>
<proteinExistence type="predicted"/>
<organism evidence="13 14">
    <name type="scientific">Altericroceibacterium spongiae</name>
    <dbReference type="NCBI Taxonomy" id="2320269"/>
    <lineage>
        <taxon>Bacteria</taxon>
        <taxon>Pseudomonadati</taxon>
        <taxon>Pseudomonadota</taxon>
        <taxon>Alphaproteobacteria</taxon>
        <taxon>Sphingomonadales</taxon>
        <taxon>Erythrobacteraceae</taxon>
        <taxon>Altericroceibacterium</taxon>
    </lineage>
</organism>
<dbReference type="InterPro" id="IPR003594">
    <property type="entry name" value="HATPase_dom"/>
</dbReference>
<evidence type="ECO:0000256" key="8">
    <source>
        <dbReference type="ARBA" id="ARBA00022777"/>
    </source>
</evidence>
<dbReference type="Proteomes" id="UP000284395">
    <property type="component" value="Unassembled WGS sequence"/>
</dbReference>
<evidence type="ECO:0000256" key="1">
    <source>
        <dbReference type="ARBA" id="ARBA00000085"/>
    </source>
</evidence>
<feature type="domain" description="Histidine kinase" evidence="11">
    <location>
        <begin position="242"/>
        <end position="442"/>
    </location>
</feature>
<dbReference type="EMBL" id="RAPF01000010">
    <property type="protein sequence ID" value="RKF18288.1"/>
    <property type="molecule type" value="Genomic_DNA"/>
</dbReference>
<keyword evidence="6" id="KW-0808">Transferase</keyword>
<dbReference type="OrthoDB" id="9804645at2"/>
<evidence type="ECO:0000256" key="7">
    <source>
        <dbReference type="ARBA" id="ARBA00022741"/>
    </source>
</evidence>
<dbReference type="CDD" id="cd00082">
    <property type="entry name" value="HisKA"/>
    <property type="match status" value="1"/>
</dbReference>
<evidence type="ECO:0000256" key="6">
    <source>
        <dbReference type="ARBA" id="ARBA00022679"/>
    </source>
</evidence>
<dbReference type="Gene3D" id="3.30.565.10">
    <property type="entry name" value="Histidine kinase-like ATPase, C-terminal domain"/>
    <property type="match status" value="1"/>
</dbReference>
<evidence type="ECO:0000313" key="13">
    <source>
        <dbReference type="EMBL" id="RKF18288.1"/>
    </source>
</evidence>
<protein>
    <recommendedName>
        <fullName evidence="3">histidine kinase</fullName>
        <ecNumber evidence="3">2.7.13.3</ecNumber>
    </recommendedName>
</protein>
<evidence type="ECO:0000256" key="3">
    <source>
        <dbReference type="ARBA" id="ARBA00012438"/>
    </source>
</evidence>
<evidence type="ECO:0000259" key="12">
    <source>
        <dbReference type="PROSITE" id="PS50885"/>
    </source>
</evidence>
<dbReference type="Pfam" id="PF00672">
    <property type="entry name" value="HAMP"/>
    <property type="match status" value="1"/>
</dbReference>
<evidence type="ECO:0000256" key="9">
    <source>
        <dbReference type="ARBA" id="ARBA00022840"/>
    </source>
</evidence>
<dbReference type="EC" id="2.7.13.3" evidence="3"/>
<dbReference type="PROSITE" id="PS50885">
    <property type="entry name" value="HAMP"/>
    <property type="match status" value="1"/>
</dbReference>
<dbReference type="InterPro" id="IPR005467">
    <property type="entry name" value="His_kinase_dom"/>
</dbReference>
<feature type="transmembrane region" description="Helical" evidence="10">
    <location>
        <begin position="162"/>
        <end position="181"/>
    </location>
</feature>
<dbReference type="SUPFAM" id="SSF55874">
    <property type="entry name" value="ATPase domain of HSP90 chaperone/DNA topoisomerase II/histidine kinase"/>
    <property type="match status" value="1"/>
</dbReference>
<keyword evidence="10" id="KW-1133">Transmembrane helix</keyword>
<keyword evidence="8" id="KW-0418">Kinase</keyword>
<feature type="domain" description="HAMP" evidence="12">
    <location>
        <begin position="182"/>
        <end position="234"/>
    </location>
</feature>
<evidence type="ECO:0000259" key="11">
    <source>
        <dbReference type="PROSITE" id="PS50109"/>
    </source>
</evidence>
<dbReference type="SUPFAM" id="SSF47384">
    <property type="entry name" value="Homodimeric domain of signal transducing histidine kinase"/>
    <property type="match status" value="1"/>
</dbReference>
<dbReference type="SMART" id="SM00304">
    <property type="entry name" value="HAMP"/>
    <property type="match status" value="1"/>
</dbReference>
<comment type="subcellular location">
    <subcellularLocation>
        <location evidence="2">Cell membrane</location>
        <topology evidence="2">Multi-pass membrane protein</topology>
    </subcellularLocation>
</comment>